<evidence type="ECO:0000256" key="4">
    <source>
        <dbReference type="ARBA" id="ARBA00022989"/>
    </source>
</evidence>
<feature type="region of interest" description="Disordered" evidence="6">
    <location>
        <begin position="414"/>
        <end position="433"/>
    </location>
</feature>
<dbReference type="PANTHER" id="PTHR11654">
    <property type="entry name" value="OLIGOPEPTIDE TRANSPORTER-RELATED"/>
    <property type="match status" value="1"/>
</dbReference>
<dbReference type="GO" id="GO:0022857">
    <property type="term" value="F:transmembrane transporter activity"/>
    <property type="evidence" value="ECO:0007669"/>
    <property type="project" value="InterPro"/>
</dbReference>
<accession>A0A5P1FSB6</accession>
<feature type="transmembrane region" description="Helical" evidence="7">
    <location>
        <begin position="35"/>
        <end position="53"/>
    </location>
</feature>
<proteinExistence type="inferred from homology"/>
<sequence length="447" mass="48051">MENLAFLANASNLVTYLMAFMHLSPSRSANSVTNFMGTSFLLALLGGFLSDAFLSSYHIYLISALIEFLGLVILTIQAKSSSLKPPPCAPTDPNAPCQQVSGNKATMLFAGLYLTALGVGGIKGSLPAHGAEQFDEETVDGRKNRSTFFNYFVFCLSLGGLIAVTLVVWVEDNKGWQWGFGISTLTILLSVPSFVAGSAFYRNKVPIGSPLTTIAKVLVASLLSCNSAQSPSSAVADLASNPIPAQMKGKEEQVLVASISSCNSAQSPSSAVADLASNPIPAQMKGKEERAPNEAQKQVFGRLSDDLQFLNRATQPKPICSGLTCTAEQVEDVKIVIKIVPIFFSTIMLSCCLAQLNTFSVQQARTMDTRVGSLADPLARASAPDLPRSSSCMIPRRRCLASLRHHARYFRRRHEDREAPHHPPMPEESGVRASPVGRVAMVVRAVL</sequence>
<evidence type="ECO:0008006" key="10">
    <source>
        <dbReference type="Google" id="ProtNLM"/>
    </source>
</evidence>
<dbReference type="Gene3D" id="1.20.1250.20">
    <property type="entry name" value="MFS general substrate transporter like domains"/>
    <property type="match status" value="1"/>
</dbReference>
<evidence type="ECO:0000313" key="9">
    <source>
        <dbReference type="Proteomes" id="UP000243459"/>
    </source>
</evidence>
<feature type="transmembrane region" description="Helical" evidence="7">
    <location>
        <begin position="6"/>
        <end position="23"/>
    </location>
</feature>
<evidence type="ECO:0000256" key="5">
    <source>
        <dbReference type="ARBA" id="ARBA00023136"/>
    </source>
</evidence>
<dbReference type="Pfam" id="PF00854">
    <property type="entry name" value="PTR2"/>
    <property type="match status" value="1"/>
</dbReference>
<dbReference type="Gramene" id="ONK80327">
    <property type="protein sequence ID" value="ONK80327"/>
    <property type="gene ID" value="A4U43_C01F16420"/>
</dbReference>
<comment type="subcellular location">
    <subcellularLocation>
        <location evidence="1">Membrane</location>
        <topology evidence="1">Multi-pass membrane protein</topology>
    </subcellularLocation>
</comment>
<gene>
    <name evidence="8" type="ORF">A4U43_C01F16420</name>
</gene>
<keyword evidence="9" id="KW-1185">Reference proteome</keyword>
<dbReference type="GO" id="GO:0016020">
    <property type="term" value="C:membrane"/>
    <property type="evidence" value="ECO:0007669"/>
    <property type="project" value="UniProtKB-SubCell"/>
</dbReference>
<feature type="transmembrane region" description="Helical" evidence="7">
    <location>
        <begin position="176"/>
        <end position="201"/>
    </location>
</feature>
<name>A0A5P1FSB6_ASPOF</name>
<keyword evidence="3 7" id="KW-0812">Transmembrane</keyword>
<reference evidence="9" key="1">
    <citation type="journal article" date="2017" name="Nat. Commun.">
        <title>The asparagus genome sheds light on the origin and evolution of a young Y chromosome.</title>
        <authorList>
            <person name="Harkess A."/>
            <person name="Zhou J."/>
            <person name="Xu C."/>
            <person name="Bowers J.E."/>
            <person name="Van der Hulst R."/>
            <person name="Ayyampalayam S."/>
            <person name="Mercati F."/>
            <person name="Riccardi P."/>
            <person name="McKain M.R."/>
            <person name="Kakrana A."/>
            <person name="Tang H."/>
            <person name="Ray J."/>
            <person name="Groenendijk J."/>
            <person name="Arikit S."/>
            <person name="Mathioni S.M."/>
            <person name="Nakano M."/>
            <person name="Shan H."/>
            <person name="Telgmann-Rauber A."/>
            <person name="Kanno A."/>
            <person name="Yue Z."/>
            <person name="Chen H."/>
            <person name="Li W."/>
            <person name="Chen Y."/>
            <person name="Xu X."/>
            <person name="Zhang Y."/>
            <person name="Luo S."/>
            <person name="Chen H."/>
            <person name="Gao J."/>
            <person name="Mao Z."/>
            <person name="Pires J.C."/>
            <person name="Luo M."/>
            <person name="Kudrna D."/>
            <person name="Wing R.A."/>
            <person name="Meyers B.C."/>
            <person name="Yi K."/>
            <person name="Kong H."/>
            <person name="Lavrijsen P."/>
            <person name="Sunseri F."/>
            <person name="Falavigna A."/>
            <person name="Ye Y."/>
            <person name="Leebens-Mack J.H."/>
            <person name="Chen G."/>
        </authorList>
    </citation>
    <scope>NUCLEOTIDE SEQUENCE [LARGE SCALE GENOMIC DNA]</scope>
    <source>
        <strain evidence="9">cv. DH0086</strain>
    </source>
</reference>
<evidence type="ECO:0000256" key="6">
    <source>
        <dbReference type="SAM" id="MobiDB-lite"/>
    </source>
</evidence>
<organism evidence="8 9">
    <name type="scientific">Asparagus officinalis</name>
    <name type="common">Garden asparagus</name>
    <dbReference type="NCBI Taxonomy" id="4686"/>
    <lineage>
        <taxon>Eukaryota</taxon>
        <taxon>Viridiplantae</taxon>
        <taxon>Streptophyta</taxon>
        <taxon>Embryophyta</taxon>
        <taxon>Tracheophyta</taxon>
        <taxon>Spermatophyta</taxon>
        <taxon>Magnoliopsida</taxon>
        <taxon>Liliopsida</taxon>
        <taxon>Asparagales</taxon>
        <taxon>Asparagaceae</taxon>
        <taxon>Asparagoideae</taxon>
        <taxon>Asparagus</taxon>
    </lineage>
</organism>
<evidence type="ECO:0000256" key="2">
    <source>
        <dbReference type="ARBA" id="ARBA00005982"/>
    </source>
</evidence>
<evidence type="ECO:0000256" key="1">
    <source>
        <dbReference type="ARBA" id="ARBA00004141"/>
    </source>
</evidence>
<evidence type="ECO:0000256" key="7">
    <source>
        <dbReference type="SAM" id="Phobius"/>
    </source>
</evidence>
<feature type="compositionally biased region" description="Basic and acidic residues" evidence="6">
    <location>
        <begin position="414"/>
        <end position="425"/>
    </location>
</feature>
<dbReference type="SUPFAM" id="SSF103473">
    <property type="entry name" value="MFS general substrate transporter"/>
    <property type="match status" value="1"/>
</dbReference>
<feature type="transmembrane region" description="Helical" evidence="7">
    <location>
        <begin position="148"/>
        <end position="170"/>
    </location>
</feature>
<comment type="similarity">
    <text evidence="2">Belongs to the major facilitator superfamily. Proton-dependent oligopeptide transporter (POT/PTR) (TC 2.A.17) family.</text>
</comment>
<protein>
    <recommendedName>
        <fullName evidence="10">Major facilitator superfamily (MFS) profile domain-containing protein</fullName>
    </recommendedName>
</protein>
<dbReference type="AlphaFoldDB" id="A0A5P1FSB6"/>
<dbReference type="InterPro" id="IPR036259">
    <property type="entry name" value="MFS_trans_sf"/>
</dbReference>
<keyword evidence="4 7" id="KW-1133">Transmembrane helix</keyword>
<feature type="transmembrane region" description="Helical" evidence="7">
    <location>
        <begin position="59"/>
        <end position="76"/>
    </location>
</feature>
<dbReference type="EMBL" id="CM007381">
    <property type="protein sequence ID" value="ONK80327.1"/>
    <property type="molecule type" value="Genomic_DNA"/>
</dbReference>
<dbReference type="Proteomes" id="UP000243459">
    <property type="component" value="Chromosome 1"/>
</dbReference>
<evidence type="ECO:0000256" key="3">
    <source>
        <dbReference type="ARBA" id="ARBA00022692"/>
    </source>
</evidence>
<evidence type="ECO:0000313" key="8">
    <source>
        <dbReference type="EMBL" id="ONK80327.1"/>
    </source>
</evidence>
<keyword evidence="5 7" id="KW-0472">Membrane</keyword>
<dbReference type="InterPro" id="IPR000109">
    <property type="entry name" value="POT_fam"/>
</dbReference>